<proteinExistence type="inferred from homology"/>
<protein>
    <recommendedName>
        <fullName evidence="3">Sulfotransferase</fullName>
        <ecNumber evidence="3">2.8.2.-</ecNumber>
    </recommendedName>
</protein>
<sequence>MDTTTNSKAGIASPIQDVDKSWDDEVRQLVQTLPKEESWIGGGGGSLYLYQGFWYIARYLKSMISFQTHFQAFDSDVLVASCPKCGTTWLKALTFSILYRDRFARDENPLLTSTPHQLVRFLEHDVYADNPCPDLENICVYKPRLFGTHLPYASLPTSIKDSRCKIVYICRNPMDMFISLWNFTGKRRDQNQEPPLSLDEAFDKFCRGVYLSGPFPEHVLGYWKASQEKPNKILFLKYEDLKEDISCRVKHLAMFLGVPFTEDEERQGVVEEIAKVCSFENLKQLEVNQKGLSRAGFPRKDYFRKGEVGDWSNYLTPAMVERLEKLIHNNFDDSGLVFKLSSKTSMA</sequence>
<evidence type="ECO:0000256" key="3">
    <source>
        <dbReference type="RuleBase" id="RU361155"/>
    </source>
</evidence>
<dbReference type="Gene3D" id="3.40.50.300">
    <property type="entry name" value="P-loop containing nucleotide triphosphate hydrolases"/>
    <property type="match status" value="1"/>
</dbReference>
<organism evidence="5 6">
    <name type="scientific">Hibiscus sabdariffa</name>
    <name type="common">roselle</name>
    <dbReference type="NCBI Taxonomy" id="183260"/>
    <lineage>
        <taxon>Eukaryota</taxon>
        <taxon>Viridiplantae</taxon>
        <taxon>Streptophyta</taxon>
        <taxon>Embryophyta</taxon>
        <taxon>Tracheophyta</taxon>
        <taxon>Spermatophyta</taxon>
        <taxon>Magnoliopsida</taxon>
        <taxon>eudicotyledons</taxon>
        <taxon>Gunneridae</taxon>
        <taxon>Pentapetalae</taxon>
        <taxon>rosids</taxon>
        <taxon>malvids</taxon>
        <taxon>Malvales</taxon>
        <taxon>Malvaceae</taxon>
        <taxon>Malvoideae</taxon>
        <taxon>Hibiscus</taxon>
    </lineage>
</organism>
<feature type="domain" description="Sulfotransferase" evidence="4">
    <location>
        <begin position="74"/>
        <end position="335"/>
    </location>
</feature>
<dbReference type="EMBL" id="JBBPBM010000045">
    <property type="protein sequence ID" value="KAK8522132.1"/>
    <property type="molecule type" value="Genomic_DNA"/>
</dbReference>
<dbReference type="InterPro" id="IPR027417">
    <property type="entry name" value="P-loop_NTPase"/>
</dbReference>
<dbReference type="Pfam" id="PF00685">
    <property type="entry name" value="Sulfotransfer_1"/>
    <property type="match status" value="1"/>
</dbReference>
<evidence type="ECO:0000256" key="2">
    <source>
        <dbReference type="ARBA" id="ARBA00022679"/>
    </source>
</evidence>
<dbReference type="PANTHER" id="PTHR11783">
    <property type="entry name" value="SULFOTRANSFERASE SULT"/>
    <property type="match status" value="1"/>
</dbReference>
<keyword evidence="2 3" id="KW-0808">Transferase</keyword>
<gene>
    <name evidence="5" type="ORF">V6N12_055853</name>
</gene>
<dbReference type="EC" id="2.8.2.-" evidence="3"/>
<name>A0ABR2CT46_9ROSI</name>
<evidence type="ECO:0000259" key="4">
    <source>
        <dbReference type="Pfam" id="PF00685"/>
    </source>
</evidence>
<keyword evidence="6" id="KW-1185">Reference proteome</keyword>
<comment type="similarity">
    <text evidence="1 3">Belongs to the sulfotransferase 1 family.</text>
</comment>
<dbReference type="InterPro" id="IPR000863">
    <property type="entry name" value="Sulfotransferase_dom"/>
</dbReference>
<reference evidence="5 6" key="1">
    <citation type="journal article" date="2024" name="G3 (Bethesda)">
        <title>Genome assembly of Hibiscus sabdariffa L. provides insights into metabolisms of medicinal natural products.</title>
        <authorList>
            <person name="Kim T."/>
        </authorList>
    </citation>
    <scope>NUCLEOTIDE SEQUENCE [LARGE SCALE GENOMIC DNA]</scope>
    <source>
        <strain evidence="5">TK-2024</strain>
        <tissue evidence="5">Old leaves</tissue>
    </source>
</reference>
<dbReference type="Proteomes" id="UP001472677">
    <property type="component" value="Unassembled WGS sequence"/>
</dbReference>
<evidence type="ECO:0000256" key="1">
    <source>
        <dbReference type="ARBA" id="ARBA00005771"/>
    </source>
</evidence>
<comment type="caution">
    <text evidence="5">The sequence shown here is derived from an EMBL/GenBank/DDBJ whole genome shotgun (WGS) entry which is preliminary data.</text>
</comment>
<evidence type="ECO:0000313" key="6">
    <source>
        <dbReference type="Proteomes" id="UP001472677"/>
    </source>
</evidence>
<dbReference type="SUPFAM" id="SSF52540">
    <property type="entry name" value="P-loop containing nucleoside triphosphate hydrolases"/>
    <property type="match status" value="1"/>
</dbReference>
<evidence type="ECO:0000313" key="5">
    <source>
        <dbReference type="EMBL" id="KAK8522132.1"/>
    </source>
</evidence>
<accession>A0ABR2CT46</accession>